<evidence type="ECO:0000313" key="2">
    <source>
        <dbReference type="Proteomes" id="UP000287224"/>
    </source>
</evidence>
<dbReference type="RefSeq" id="WP_126597628.1">
    <property type="nucleotide sequence ID" value="NZ_BIFQ01000001.1"/>
</dbReference>
<keyword evidence="2" id="KW-1185">Reference proteome</keyword>
<name>A0A401ZIN8_9CHLR</name>
<dbReference type="AlphaFoldDB" id="A0A401ZIN8"/>
<evidence type="ECO:0008006" key="3">
    <source>
        <dbReference type="Google" id="ProtNLM"/>
    </source>
</evidence>
<gene>
    <name evidence="1" type="ORF">KDAU_40390</name>
</gene>
<dbReference type="InterPro" id="IPR010133">
    <property type="entry name" value="Bacteriocin_signal_seq"/>
</dbReference>
<accession>A0A401ZIN8</accession>
<proteinExistence type="predicted"/>
<sequence>MMQKGKNTMLNKNNAESNAVELQGMIELNEQELAAISGGWGGYDDGDFDEGYGSSRRSFEKIVVIKRRFSRRHFDYDDFDD</sequence>
<evidence type="ECO:0000313" key="1">
    <source>
        <dbReference type="EMBL" id="GCE06710.1"/>
    </source>
</evidence>
<comment type="caution">
    <text evidence="1">The sequence shown here is derived from an EMBL/GenBank/DDBJ whole genome shotgun (WGS) entry which is preliminary data.</text>
</comment>
<reference evidence="2" key="1">
    <citation type="submission" date="2018-12" db="EMBL/GenBank/DDBJ databases">
        <title>Tengunoibacter tsumagoiensis gen. nov., sp. nov., Dictyobacter kobayashii sp. nov., D. alpinus sp. nov., and D. joshuensis sp. nov. and description of Dictyobacteraceae fam. nov. within the order Ktedonobacterales isolated from Tengu-no-mugimeshi.</title>
        <authorList>
            <person name="Wang C.M."/>
            <person name="Zheng Y."/>
            <person name="Sakai Y."/>
            <person name="Toyoda A."/>
            <person name="Minakuchi Y."/>
            <person name="Abe K."/>
            <person name="Yokota A."/>
            <person name="Yabe S."/>
        </authorList>
    </citation>
    <scope>NUCLEOTIDE SEQUENCE [LARGE SCALE GENOMIC DNA]</scope>
    <source>
        <strain evidence="2">S-27</strain>
    </source>
</reference>
<dbReference type="Proteomes" id="UP000287224">
    <property type="component" value="Unassembled WGS sequence"/>
</dbReference>
<protein>
    <recommendedName>
        <fullName evidence="3">Bacteriocin</fullName>
    </recommendedName>
</protein>
<organism evidence="1 2">
    <name type="scientific">Dictyobacter aurantiacus</name>
    <dbReference type="NCBI Taxonomy" id="1936993"/>
    <lineage>
        <taxon>Bacteria</taxon>
        <taxon>Bacillati</taxon>
        <taxon>Chloroflexota</taxon>
        <taxon>Ktedonobacteria</taxon>
        <taxon>Ktedonobacterales</taxon>
        <taxon>Dictyobacteraceae</taxon>
        <taxon>Dictyobacter</taxon>
    </lineage>
</organism>
<dbReference type="NCBIfam" id="TIGR01847">
    <property type="entry name" value="bacteriocin_sig"/>
    <property type="match status" value="1"/>
</dbReference>
<dbReference type="EMBL" id="BIFQ01000001">
    <property type="protein sequence ID" value="GCE06710.1"/>
    <property type="molecule type" value="Genomic_DNA"/>
</dbReference>